<protein>
    <submittedName>
        <fullName evidence="1">Uncharacterized protein</fullName>
    </submittedName>
</protein>
<comment type="caution">
    <text evidence="1">The sequence shown here is derived from an EMBL/GenBank/DDBJ whole genome shotgun (WGS) entry which is preliminary data.</text>
</comment>
<dbReference type="AlphaFoldDB" id="A0A158L0A6"/>
<keyword evidence="2" id="KW-1185">Reference proteome</keyword>
<reference evidence="1" key="1">
    <citation type="submission" date="2016-01" db="EMBL/GenBank/DDBJ databases">
        <authorList>
            <person name="Peeters C."/>
        </authorList>
    </citation>
    <scope>NUCLEOTIDE SEQUENCE [LARGE SCALE GENOMIC DNA]</scope>
    <source>
        <strain evidence="1">LMG 22937</strain>
    </source>
</reference>
<gene>
    <name evidence="1" type="ORF">AWB67_07107</name>
</gene>
<organism evidence="1 2">
    <name type="scientific">Caballeronia terrestris</name>
    <dbReference type="NCBI Taxonomy" id="1226301"/>
    <lineage>
        <taxon>Bacteria</taxon>
        <taxon>Pseudomonadati</taxon>
        <taxon>Pseudomonadota</taxon>
        <taxon>Betaproteobacteria</taxon>
        <taxon>Burkholderiales</taxon>
        <taxon>Burkholderiaceae</taxon>
        <taxon>Caballeronia</taxon>
    </lineage>
</organism>
<proteinExistence type="predicted"/>
<name>A0A158L0A6_9BURK</name>
<evidence type="ECO:0000313" key="2">
    <source>
        <dbReference type="Proteomes" id="UP000054925"/>
    </source>
</evidence>
<evidence type="ECO:0000313" key="1">
    <source>
        <dbReference type="EMBL" id="SAL86081.1"/>
    </source>
</evidence>
<sequence length="71" mass="7833">MEMPLIRILTRKAVKSLAPGPRATRAWTNSKTFGIAYAALEYVVQCSMKSNCEGTDMKTDAVRAVVQVSNR</sequence>
<accession>A0A158L0A6</accession>
<dbReference type="EMBL" id="FCOL02000215">
    <property type="protein sequence ID" value="SAL86081.1"/>
    <property type="molecule type" value="Genomic_DNA"/>
</dbReference>
<dbReference type="Proteomes" id="UP000054925">
    <property type="component" value="Unassembled WGS sequence"/>
</dbReference>